<dbReference type="EMBL" id="CP001708">
    <property type="protein sequence ID" value="ACV28912.1"/>
    <property type="molecule type" value="Genomic_DNA"/>
</dbReference>
<dbReference type="PANTHER" id="PTHR41283">
    <property type="entry name" value="AMINOGLYCOSIDE PHOSPHOTRANSFERASE"/>
    <property type="match status" value="1"/>
</dbReference>
<dbReference type="KEGG" id="apr:Apre_0884"/>
<reference evidence="1 2" key="1">
    <citation type="journal article" date="2009" name="Stand. Genomic Sci.">
        <title>Complete genome sequence of Anaerococcus prevotii type strain (PC1).</title>
        <authorList>
            <person name="Labutti K."/>
            <person name="Pukall R."/>
            <person name="Steenblock K."/>
            <person name="Glavina Del Rio T."/>
            <person name="Tice H."/>
            <person name="Copeland A."/>
            <person name="Cheng J.F."/>
            <person name="Lucas S."/>
            <person name="Chen F."/>
            <person name="Nolan M."/>
            <person name="Bruce D."/>
            <person name="Goodwin L."/>
            <person name="Pitluck S."/>
            <person name="Ivanova N."/>
            <person name="Mavromatis K."/>
            <person name="Ovchinnikova G."/>
            <person name="Pati A."/>
            <person name="Chen A."/>
            <person name="Palaniappan K."/>
            <person name="Land M."/>
            <person name="Hauser L."/>
            <person name="Chang Y.J."/>
            <person name="Jeffries C.D."/>
            <person name="Chain P."/>
            <person name="Saunders E."/>
            <person name="Brettin T."/>
            <person name="Detter J.C."/>
            <person name="Han C."/>
            <person name="Goker M."/>
            <person name="Bristow J."/>
            <person name="Eisen J.A."/>
            <person name="Markowitz V."/>
            <person name="Hugenholtz P."/>
            <person name="Kyrpides N.C."/>
            <person name="Klenk H.P."/>
            <person name="Lapidus A."/>
        </authorList>
    </citation>
    <scope>NUCLEOTIDE SEQUENCE [LARGE SCALE GENOMIC DNA]</scope>
    <source>
        <strain evidence="2">ATCC 9321 / DSM 20548 / JCM 6508 / NCTC 11806 / PC1</strain>
    </source>
</reference>
<protein>
    <recommendedName>
        <fullName evidence="3">Aminoglycoside phosphotransferase</fullName>
    </recommendedName>
</protein>
<dbReference type="AlphaFoldDB" id="C7RHF1"/>
<organism evidence="1 2">
    <name type="scientific">Anaerococcus prevotii (strain ATCC 9321 / DSM 20548 / JCM 6508 / NCTC 11806 / PC1)</name>
    <name type="common">Peptostreptococcus prevotii</name>
    <name type="synonym">Peptococcus prevotii</name>
    <dbReference type="NCBI Taxonomy" id="525919"/>
    <lineage>
        <taxon>Bacteria</taxon>
        <taxon>Bacillati</taxon>
        <taxon>Bacillota</taxon>
        <taxon>Tissierellia</taxon>
        <taxon>Tissierellales</taxon>
        <taxon>Peptoniphilaceae</taxon>
        <taxon>Anaerococcus</taxon>
    </lineage>
</organism>
<dbReference type="HOGENOM" id="CLU_908054_0_0_9"/>
<dbReference type="InterPro" id="IPR011009">
    <property type="entry name" value="Kinase-like_dom_sf"/>
</dbReference>
<sequence length="298" mass="34946">MIKNYDFLKHTQLFSDVKNIVAIDKISENKLKITNGLGEDYVFAYYDIKDHEAIESEQFIQGRLEDIGLAPLRIYEEGIMPDINKAYKIFEYRQEISLGEFLRDNSNSDCRNVGIAFGKVLKDFHQVKPTEAVDWEKKFLTKSNYLFYIHGLSEDIGENDYILIDYIEANIHLTKNTPINLMHGKINEKNIRIYDNDKLDLRGIKDISYGDGVFDFVDINKLALYSEEFARGVLEGYFEGNKPSRKFFRLLSLYQAYTILYNKVDSNSKKDHSLDEEEIKQILEMYDDFNELLPEWAR</sequence>
<accession>C7RHF1</accession>
<dbReference type="SUPFAM" id="SSF56112">
    <property type="entry name" value="Protein kinase-like (PK-like)"/>
    <property type="match status" value="1"/>
</dbReference>
<dbReference type="RefSeq" id="WP_015777815.1">
    <property type="nucleotide sequence ID" value="NC_013171.1"/>
</dbReference>
<evidence type="ECO:0000313" key="2">
    <source>
        <dbReference type="Proteomes" id="UP000002294"/>
    </source>
</evidence>
<proteinExistence type="predicted"/>
<evidence type="ECO:0000313" key="1">
    <source>
        <dbReference type="EMBL" id="ACV28912.1"/>
    </source>
</evidence>
<dbReference type="PANTHER" id="PTHR41283:SF1">
    <property type="entry name" value="AMINOGLYCOSIDE PHOSPHOTRANSFERASE DOMAIN-CONTAINING PROTEIN"/>
    <property type="match status" value="1"/>
</dbReference>
<name>C7RHF1_ANAPD</name>
<gene>
    <name evidence="1" type="ordered locus">Apre_0884</name>
</gene>
<dbReference type="Proteomes" id="UP000002294">
    <property type="component" value="Chromosome"/>
</dbReference>
<keyword evidence="2" id="KW-1185">Reference proteome</keyword>
<dbReference type="eggNOG" id="COG3173">
    <property type="taxonomic scope" value="Bacteria"/>
</dbReference>
<evidence type="ECO:0008006" key="3">
    <source>
        <dbReference type="Google" id="ProtNLM"/>
    </source>
</evidence>
<dbReference type="OrthoDB" id="1701315at2"/>
<dbReference type="STRING" id="525919.Apre_0884"/>